<evidence type="ECO:0000313" key="3">
    <source>
        <dbReference type="Proteomes" id="UP000789901"/>
    </source>
</evidence>
<keyword evidence="3" id="KW-1185">Reference proteome</keyword>
<dbReference type="InterPro" id="IPR043519">
    <property type="entry name" value="NT_sf"/>
</dbReference>
<proteinExistence type="predicted"/>
<reference evidence="2 3" key="1">
    <citation type="submission" date="2021-06" db="EMBL/GenBank/DDBJ databases">
        <authorList>
            <person name="Kallberg Y."/>
            <person name="Tangrot J."/>
            <person name="Rosling A."/>
        </authorList>
    </citation>
    <scope>NUCLEOTIDE SEQUENCE [LARGE SCALE GENOMIC DNA]</scope>
    <source>
        <strain evidence="2 3">120-4 pot B 10/14</strain>
    </source>
</reference>
<dbReference type="Pfam" id="PF22600">
    <property type="entry name" value="MTPAP-like_central"/>
    <property type="match status" value="1"/>
</dbReference>
<dbReference type="SUPFAM" id="SSF81301">
    <property type="entry name" value="Nucleotidyltransferase"/>
    <property type="match status" value="1"/>
</dbReference>
<comment type="caution">
    <text evidence="2">The sequence shown here is derived from an EMBL/GenBank/DDBJ whole genome shotgun (WGS) entry which is preliminary data.</text>
</comment>
<feature type="non-terminal residue" evidence="2">
    <location>
        <position position="110"/>
    </location>
</feature>
<name>A0ABN7WZM4_GIGMA</name>
<dbReference type="PANTHER" id="PTHR12271:SF113">
    <property type="entry name" value="POLY(A) RNA POLYMERASE CID11"/>
    <property type="match status" value="1"/>
</dbReference>
<organism evidence="2 3">
    <name type="scientific">Gigaspora margarita</name>
    <dbReference type="NCBI Taxonomy" id="4874"/>
    <lineage>
        <taxon>Eukaryota</taxon>
        <taxon>Fungi</taxon>
        <taxon>Fungi incertae sedis</taxon>
        <taxon>Mucoromycota</taxon>
        <taxon>Glomeromycotina</taxon>
        <taxon>Glomeromycetes</taxon>
        <taxon>Diversisporales</taxon>
        <taxon>Gigasporaceae</taxon>
        <taxon>Gigaspora</taxon>
    </lineage>
</organism>
<dbReference type="EMBL" id="CAJVQB010071914">
    <property type="protein sequence ID" value="CAG8843294.1"/>
    <property type="molecule type" value="Genomic_DNA"/>
</dbReference>
<dbReference type="Proteomes" id="UP000789901">
    <property type="component" value="Unassembled WGS sequence"/>
</dbReference>
<accession>A0ABN7WZM4</accession>
<feature type="non-terminal residue" evidence="2">
    <location>
        <position position="1"/>
    </location>
</feature>
<dbReference type="InterPro" id="IPR054708">
    <property type="entry name" value="MTPAP-like_central"/>
</dbReference>
<dbReference type="PANTHER" id="PTHR12271">
    <property type="entry name" value="POLY A POLYMERASE CID PAP -RELATED"/>
    <property type="match status" value="1"/>
</dbReference>
<sequence>KLLPSKKNNENRDRLVLKIEKFLSKEWPDHKINVYLFGSSVNLLGTSISDVDLCITTPSRELENISALSVKLQKCAQNLGRYLNKCEKNWMCWKLCIEEPFNIGRNLENG</sequence>
<evidence type="ECO:0000259" key="1">
    <source>
        <dbReference type="Pfam" id="PF22600"/>
    </source>
</evidence>
<evidence type="ECO:0000313" key="2">
    <source>
        <dbReference type="EMBL" id="CAG8843294.1"/>
    </source>
</evidence>
<protein>
    <submittedName>
        <fullName evidence="2">4165_t:CDS:1</fullName>
    </submittedName>
</protein>
<gene>
    <name evidence="2" type="ORF">GMARGA_LOCUS36465</name>
</gene>
<feature type="domain" description="Poly(A) RNA polymerase mitochondrial-like central palm" evidence="1">
    <location>
        <begin position="2"/>
        <end position="81"/>
    </location>
</feature>
<dbReference type="Gene3D" id="3.30.460.10">
    <property type="entry name" value="Beta Polymerase, domain 2"/>
    <property type="match status" value="1"/>
</dbReference>